<dbReference type="OrthoDB" id="385077at2157"/>
<name>A0A6A9QKT5_SULME</name>
<comment type="caution">
    <text evidence="3">The sequence shown here is derived from an EMBL/GenBank/DDBJ whole genome shotgun (WGS) entry which is preliminary data.</text>
</comment>
<dbReference type="Proteomes" id="UP000470772">
    <property type="component" value="Unassembled WGS sequence"/>
</dbReference>
<feature type="transmembrane region" description="Helical" evidence="2">
    <location>
        <begin position="5"/>
        <end position="26"/>
    </location>
</feature>
<dbReference type="EMBL" id="WGGD01000005">
    <property type="protein sequence ID" value="MUN29867.1"/>
    <property type="molecule type" value="Genomic_DNA"/>
</dbReference>
<feature type="region of interest" description="Disordered" evidence="1">
    <location>
        <begin position="30"/>
        <end position="73"/>
    </location>
</feature>
<reference evidence="3 4" key="1">
    <citation type="submission" date="2019-10" db="EMBL/GenBank/DDBJ databases">
        <title>Sequencing and Assembly of Multiple Reported Metal-Biooxidizing Members of the Extremely Thermoacidophilic Archaeal Family Sulfolobaceae.</title>
        <authorList>
            <person name="Counts J.A."/>
            <person name="Kelly R.M."/>
        </authorList>
    </citation>
    <scope>NUCLEOTIDE SEQUENCE [LARGE SCALE GENOMIC DNA]</scope>
    <source>
        <strain evidence="3 4">DSM 6482</strain>
    </source>
</reference>
<proteinExistence type="predicted"/>
<sequence length="444" mass="47320">MKTSILIGIIAIVLIVVAAGAALYVYTSHPSTSTSSSTSMIVPSTTSTTTSTSSTSTSTSSTSTSTSTSSNTTQVFPSTANSYYGLFSPSNATSVTGMNKFYVLSYLEIENLNTLKVGSTVGGSSISSAMFPSGIPTSKFAYIINMSAPVYMEVLAHNSTTYMLLSAFNYNTTKGESSAMLISGILGSILKNASSGYYNGLQYVYGYYNASSNHNFMGNISMMKSKAVLGIAFGYLSNGRAFFVVAAGTQNVSNTAFSTLKMLALIDSGKIPSPPKQLVSTAFPTIEYGYLNATLLRNIAMSINYTTNTTYNVHNVSFNMNVTFLKYLKYVNFTSASELVSAQVMTTSSHHPSVQFISLAVANTTNGTAITNLIDLLSTHVNGTIYFNGTSNGARLLIVYLPHSNLTYAVASYDNFAITAAYYSKVDEGAYLMDLIQSEVSLLS</sequence>
<keyword evidence="4" id="KW-1185">Reference proteome</keyword>
<gene>
    <name evidence="3" type="ORF">GC250_10585</name>
</gene>
<evidence type="ECO:0000256" key="2">
    <source>
        <dbReference type="SAM" id="Phobius"/>
    </source>
</evidence>
<accession>A0A6A9QKT5</accession>
<evidence type="ECO:0000313" key="4">
    <source>
        <dbReference type="Proteomes" id="UP000470772"/>
    </source>
</evidence>
<keyword evidence="2" id="KW-1133">Transmembrane helix</keyword>
<dbReference type="AlphaFoldDB" id="A0A6A9QKT5"/>
<organism evidence="3 4">
    <name type="scientific">Sulfuracidifex metallicus DSM 6482 = JCM 9184</name>
    <dbReference type="NCBI Taxonomy" id="523847"/>
    <lineage>
        <taxon>Archaea</taxon>
        <taxon>Thermoproteota</taxon>
        <taxon>Thermoprotei</taxon>
        <taxon>Sulfolobales</taxon>
        <taxon>Sulfolobaceae</taxon>
        <taxon>Sulfuracidifex</taxon>
    </lineage>
</organism>
<evidence type="ECO:0000313" key="3">
    <source>
        <dbReference type="EMBL" id="MUN29867.1"/>
    </source>
</evidence>
<dbReference type="RefSeq" id="WP_156017582.1">
    <property type="nucleotide sequence ID" value="NZ_BBBY01000013.1"/>
</dbReference>
<evidence type="ECO:0000256" key="1">
    <source>
        <dbReference type="SAM" id="MobiDB-lite"/>
    </source>
</evidence>
<keyword evidence="2" id="KW-0812">Transmembrane</keyword>
<keyword evidence="2" id="KW-0472">Membrane</keyword>
<protein>
    <submittedName>
        <fullName evidence="3">Uncharacterized protein</fullName>
    </submittedName>
</protein>